<keyword evidence="7" id="KW-0812">Transmembrane</keyword>
<reference evidence="12" key="1">
    <citation type="submission" date="2016-05" db="EMBL/GenBank/DDBJ databases">
        <authorList>
            <person name="Behera P."/>
            <person name="Vaishampayan P."/>
            <person name="Singh N."/>
            <person name="Raina V."/>
            <person name="Suar M."/>
            <person name="Pattnaik A."/>
            <person name="Rastogi G."/>
        </authorList>
    </citation>
    <scope>NUCLEOTIDE SEQUENCE [LARGE SCALE GENOMIC DNA]</scope>
    <source>
        <strain evidence="12">MP23</strain>
    </source>
</reference>
<dbReference type="Pfam" id="PF00672">
    <property type="entry name" value="HAMP"/>
    <property type="match status" value="1"/>
</dbReference>
<dbReference type="GO" id="GO:0004888">
    <property type="term" value="F:transmembrane signaling receptor activity"/>
    <property type="evidence" value="ECO:0007669"/>
    <property type="project" value="TreeGrafter"/>
</dbReference>
<evidence type="ECO:0000256" key="1">
    <source>
        <dbReference type="ARBA" id="ARBA00004429"/>
    </source>
</evidence>
<accession>A0A1B7L9X0</accession>
<evidence type="ECO:0000313" key="12">
    <source>
        <dbReference type="Proteomes" id="UP000078225"/>
    </source>
</evidence>
<keyword evidence="7" id="KW-0472">Membrane</keyword>
<evidence type="ECO:0000256" key="2">
    <source>
        <dbReference type="ARBA" id="ARBA00022500"/>
    </source>
</evidence>
<dbReference type="PROSITE" id="PS50111">
    <property type="entry name" value="CHEMOTAXIS_TRANSDUC_2"/>
    <property type="match status" value="1"/>
</dbReference>
<dbReference type="AlphaFoldDB" id="A0A1B7L9X0"/>
<keyword evidence="2" id="KW-0145">Chemotaxis</keyword>
<dbReference type="PANTHER" id="PTHR43531">
    <property type="entry name" value="PROTEIN ICFG"/>
    <property type="match status" value="1"/>
</dbReference>
<keyword evidence="12" id="KW-1185">Reference proteome</keyword>
<dbReference type="GO" id="GO:0005886">
    <property type="term" value="C:plasma membrane"/>
    <property type="evidence" value="ECO:0007669"/>
    <property type="project" value="UniProtKB-SubCell"/>
</dbReference>
<evidence type="ECO:0000256" key="4">
    <source>
        <dbReference type="ARBA" id="ARBA00029447"/>
    </source>
</evidence>
<keyword evidence="7" id="KW-1133">Transmembrane helix</keyword>
<dbReference type="SMART" id="SM00304">
    <property type="entry name" value="HAMP"/>
    <property type="match status" value="1"/>
</dbReference>
<dbReference type="Proteomes" id="UP000078225">
    <property type="component" value="Unassembled WGS sequence"/>
</dbReference>
<dbReference type="FunFam" id="1.10.287.950:FF:000001">
    <property type="entry name" value="Methyl-accepting chemotaxis sensory transducer"/>
    <property type="match status" value="1"/>
</dbReference>
<dbReference type="RefSeq" id="WP_064595305.1">
    <property type="nucleotide sequence ID" value="NZ_LYRP01000001.1"/>
</dbReference>
<keyword evidence="3 5" id="KW-0807">Transducer</keyword>
<dbReference type="PROSITE" id="PS50885">
    <property type="entry name" value="HAMP"/>
    <property type="match status" value="1"/>
</dbReference>
<dbReference type="SMART" id="SM00283">
    <property type="entry name" value="MA"/>
    <property type="match status" value="1"/>
</dbReference>
<dbReference type="PANTHER" id="PTHR43531:SF5">
    <property type="entry name" value="METHYL-ACCEPTING CHEMOTAXIS PROTEIN III"/>
    <property type="match status" value="1"/>
</dbReference>
<dbReference type="GO" id="GO:0006935">
    <property type="term" value="P:chemotaxis"/>
    <property type="evidence" value="ECO:0007669"/>
    <property type="project" value="UniProtKB-KW"/>
</dbReference>
<feature type="domain" description="Methyl-accepting transducer" evidence="8">
    <location>
        <begin position="363"/>
        <end position="592"/>
    </location>
</feature>
<evidence type="ECO:0008006" key="13">
    <source>
        <dbReference type="Google" id="ProtNLM"/>
    </source>
</evidence>
<dbReference type="InterPro" id="IPR032255">
    <property type="entry name" value="HBM"/>
</dbReference>
<dbReference type="Gene3D" id="1.10.287.950">
    <property type="entry name" value="Methyl-accepting chemotaxis protein"/>
    <property type="match status" value="1"/>
</dbReference>
<dbReference type="GO" id="GO:0007165">
    <property type="term" value="P:signal transduction"/>
    <property type="evidence" value="ECO:0007669"/>
    <property type="project" value="UniProtKB-KW"/>
</dbReference>
<evidence type="ECO:0000259" key="8">
    <source>
        <dbReference type="PROSITE" id="PS50111"/>
    </source>
</evidence>
<protein>
    <recommendedName>
        <fullName evidence="13">Trg</fullName>
    </recommendedName>
</protein>
<gene>
    <name evidence="11" type="ORF">A9B99_05395</name>
</gene>
<comment type="similarity">
    <text evidence="4">Belongs to the methyl-accepting chemotaxis (MCP) protein family.</text>
</comment>
<dbReference type="EMBL" id="LYRP01000001">
    <property type="protein sequence ID" value="OAT79123.1"/>
    <property type="molecule type" value="Genomic_DNA"/>
</dbReference>
<name>A0A1B7L9X0_9ENTR</name>
<evidence type="ECO:0000259" key="9">
    <source>
        <dbReference type="PROSITE" id="PS50885"/>
    </source>
</evidence>
<dbReference type="InterPro" id="IPR003660">
    <property type="entry name" value="HAMP_dom"/>
</dbReference>
<feature type="transmembrane region" description="Helical" evidence="7">
    <location>
        <begin position="278"/>
        <end position="304"/>
    </location>
</feature>
<dbReference type="CDD" id="cd11386">
    <property type="entry name" value="MCP_signal"/>
    <property type="match status" value="1"/>
</dbReference>
<dbReference type="SMART" id="SM01358">
    <property type="entry name" value="HBM"/>
    <property type="match status" value="1"/>
</dbReference>
<evidence type="ECO:0000313" key="11">
    <source>
        <dbReference type="EMBL" id="OAT79123.1"/>
    </source>
</evidence>
<dbReference type="Pfam" id="PF00015">
    <property type="entry name" value="MCPsignal"/>
    <property type="match status" value="1"/>
</dbReference>
<dbReference type="STRING" id="1691903.A9B99_05395"/>
<dbReference type="InterPro" id="IPR004089">
    <property type="entry name" value="MCPsignal_dom"/>
</dbReference>
<evidence type="ECO:0000256" key="7">
    <source>
        <dbReference type="SAM" id="Phobius"/>
    </source>
</evidence>
<proteinExistence type="inferred from homology"/>
<sequence>MSLVSGLKNIKISRKLYAGFGLVLLLVAIASALSAMRFRDITNIYDKTNLIYNINIEVFQAKINRLKYFYSGDDKTRDIMAKFITHAQELVQEAKGRHWSAKEAAMVDDLGTQLQGFQDNITRMGRATQALRSVKQQLDNYNAKDMMGEFTQLIRTPVSNIQDAYTIYDFLLLAGSVNDQSLALRLSGTESAQAKLEQTWKQAGEKYQQLSGVLTPEQLAPFTRLWKSTSDYKVVNDNYVAAFNGLKTAEDNVKTSGDKSSAIIKQLIASVKVQNDELAYGSASITVVIGLIAILIGIFVTWYITRQITRPVVHNLSLAQRIASGDLSATIQSGSNDELGKLTSAMGQMNTRLRTMISEVRNSVLSVTRSASAIAEGNTDLSARTEQQSAAVVETAASMEQLTSTVRNNADNARHASQIAAEATNNAVQGGEVVRNVVTTMADISSSSKKISDITAVINSIAFQTNILALNAAVEAARAGEQGRGFAVVASEVRSLSQRSSQAAKDIATLIDESVSRINTGSSLVAQAGENMEQIVTSVRRVNDIIGEISSASEEQSRGIAQIAQAISELDTTTQQNASLVMESSSAANALEEQAVLLEQLVASFRLGETNDPAHSHALPGRSAKRLPSPENAHPETALTNDEGWTTF</sequence>
<evidence type="ECO:0000259" key="10">
    <source>
        <dbReference type="PROSITE" id="PS51753"/>
    </source>
</evidence>
<dbReference type="InterPro" id="IPR051310">
    <property type="entry name" value="MCP_chemotaxis"/>
</dbReference>
<organism evidence="11 12">
    <name type="scientific">Mangrovibacter phragmitis</name>
    <dbReference type="NCBI Taxonomy" id="1691903"/>
    <lineage>
        <taxon>Bacteria</taxon>
        <taxon>Pseudomonadati</taxon>
        <taxon>Pseudomonadota</taxon>
        <taxon>Gammaproteobacteria</taxon>
        <taxon>Enterobacterales</taxon>
        <taxon>Enterobacteriaceae</taxon>
        <taxon>Mangrovibacter</taxon>
    </lineage>
</organism>
<feature type="compositionally biased region" description="Polar residues" evidence="6">
    <location>
        <begin position="638"/>
        <end position="648"/>
    </location>
</feature>
<feature type="region of interest" description="Disordered" evidence="6">
    <location>
        <begin position="612"/>
        <end position="648"/>
    </location>
</feature>
<comment type="caution">
    <text evidence="11">The sequence shown here is derived from an EMBL/GenBank/DDBJ whole genome shotgun (WGS) entry which is preliminary data.</text>
</comment>
<evidence type="ECO:0000256" key="6">
    <source>
        <dbReference type="SAM" id="MobiDB-lite"/>
    </source>
</evidence>
<dbReference type="OrthoDB" id="6167817at2"/>
<feature type="domain" description="HAMP" evidence="9">
    <location>
        <begin position="306"/>
        <end position="358"/>
    </location>
</feature>
<evidence type="ECO:0000256" key="5">
    <source>
        <dbReference type="PROSITE-ProRule" id="PRU00284"/>
    </source>
</evidence>
<dbReference type="SUPFAM" id="SSF58104">
    <property type="entry name" value="Methyl-accepting chemotaxis protein (MCP) signaling domain"/>
    <property type="match status" value="1"/>
</dbReference>
<dbReference type="Gene3D" id="6.10.340.10">
    <property type="match status" value="1"/>
</dbReference>
<dbReference type="CDD" id="cd06225">
    <property type="entry name" value="HAMP"/>
    <property type="match status" value="1"/>
</dbReference>
<feature type="domain" description="HBM" evidence="10">
    <location>
        <begin position="43"/>
        <end position="279"/>
    </location>
</feature>
<comment type="subcellular location">
    <subcellularLocation>
        <location evidence="1">Cell inner membrane</location>
        <topology evidence="1">Multi-pass membrane protein</topology>
    </subcellularLocation>
</comment>
<evidence type="ECO:0000256" key="3">
    <source>
        <dbReference type="ARBA" id="ARBA00023224"/>
    </source>
</evidence>
<dbReference type="PROSITE" id="PS51753">
    <property type="entry name" value="HBM"/>
    <property type="match status" value="1"/>
</dbReference>